<gene>
    <name evidence="1" type="ORF">POCTA_138.1.T2120008</name>
</gene>
<keyword evidence="2" id="KW-1185">Reference proteome</keyword>
<dbReference type="AlphaFoldDB" id="A0A8S1YRG1"/>
<sequence>MEASEICTIEDLRPLMVQCHRAKFIEMDLSRSTQGNGYNFNRLRFRRFCFIILGCKSKLKKIIKRLKTKQRNESVCFDMSNAYNQVIRRKL</sequence>
<protein>
    <submittedName>
        <fullName evidence="1">Uncharacterized protein</fullName>
    </submittedName>
</protein>
<dbReference type="EMBL" id="CAJJDP010000216">
    <property type="protein sequence ID" value="CAD8215182.1"/>
    <property type="molecule type" value="Genomic_DNA"/>
</dbReference>
<dbReference type="Proteomes" id="UP000683925">
    <property type="component" value="Unassembled WGS sequence"/>
</dbReference>
<accession>A0A8S1YRG1</accession>
<evidence type="ECO:0000313" key="1">
    <source>
        <dbReference type="EMBL" id="CAD8215182.1"/>
    </source>
</evidence>
<proteinExistence type="predicted"/>
<name>A0A8S1YRG1_PAROT</name>
<comment type="caution">
    <text evidence="1">The sequence shown here is derived from an EMBL/GenBank/DDBJ whole genome shotgun (WGS) entry which is preliminary data.</text>
</comment>
<reference evidence="1" key="1">
    <citation type="submission" date="2021-01" db="EMBL/GenBank/DDBJ databases">
        <authorList>
            <consortium name="Genoscope - CEA"/>
            <person name="William W."/>
        </authorList>
    </citation>
    <scope>NUCLEOTIDE SEQUENCE</scope>
</reference>
<organism evidence="1 2">
    <name type="scientific">Paramecium octaurelia</name>
    <dbReference type="NCBI Taxonomy" id="43137"/>
    <lineage>
        <taxon>Eukaryota</taxon>
        <taxon>Sar</taxon>
        <taxon>Alveolata</taxon>
        <taxon>Ciliophora</taxon>
        <taxon>Intramacronucleata</taxon>
        <taxon>Oligohymenophorea</taxon>
        <taxon>Peniculida</taxon>
        <taxon>Parameciidae</taxon>
        <taxon>Paramecium</taxon>
    </lineage>
</organism>
<evidence type="ECO:0000313" key="2">
    <source>
        <dbReference type="Proteomes" id="UP000683925"/>
    </source>
</evidence>